<keyword evidence="1" id="KW-0812">Transmembrane</keyword>
<keyword evidence="1" id="KW-0472">Membrane</keyword>
<dbReference type="STRING" id="519424.AZF04_13705"/>
<dbReference type="InterPro" id="IPR029062">
    <property type="entry name" value="Class_I_gatase-like"/>
</dbReference>
<organism evidence="3 4">
    <name type="scientific">Alkalihalobacillus trypoxylicola</name>
    <dbReference type="NCBI Taxonomy" id="519424"/>
    <lineage>
        <taxon>Bacteria</taxon>
        <taxon>Bacillati</taxon>
        <taxon>Bacillota</taxon>
        <taxon>Bacilli</taxon>
        <taxon>Bacillales</taxon>
        <taxon>Bacillaceae</taxon>
        <taxon>Alkalihalobacillus</taxon>
    </lineage>
</organism>
<feature type="transmembrane region" description="Helical" evidence="1">
    <location>
        <begin position="366"/>
        <end position="388"/>
    </location>
</feature>
<proteinExistence type="predicted"/>
<accession>A0A162CM60</accession>
<evidence type="ECO:0000313" key="4">
    <source>
        <dbReference type="Proteomes" id="UP000075806"/>
    </source>
</evidence>
<sequence length="786" mass="88496">MQNKPKWAVCILVLFFLFVLFIPITFAHAQEERLHIEVKSGFDGKINELKGFPLQLSVKNLGEDISGEIGIHISPSYSSNGYLLIPMDLLEGEEKSITVSVPGNQYYSSGGNAQQLFFFESGYENGRSVSFSGDKTIRGSYIGYEKTVVGLLSNDPDTLNSVKNTKGSLELEFVNVDPNMIPDDFLGLTVLDYLLVDQFALTELTEPQMNALTNWVKFGGTIIFGGEPGVAQKAGSFRDLLPMSSMITTINVAAQNFESIDEFENVEFPAATFPLYIGELNDGASTVLDLKNEEVLVASNKYGTGTISQLSFSPSSSIFNDWEGHPILWEKIINLTQQYQEFSYMYDQMDNLRTVNDLFDSAIIPFGWMLLIFSLYILVIFPLLFFLLKRFDKREHAWWIIPSISIIVSVGLFLYGGKDRLVDPQMNELSVVKLEPNGEQHGIASYSFLSNKGGDYELIVPNQHFSAIPFNDLFINGNDVAPNVGVYKQSGLQKVLFKDVEYWSVRNVTGPLYNQSDMSLSYELSMTDQKVTGTITNETGKEIESLLLLTGQEEIELGSWSVDESKDVSFDVNSSLLLSPMYSYNWNYSNDIDEQKFNQAKETAHNFNLFDPQSPSLVAITKDSLYEDVTLNGQSNLTKTYNMMVQPIKIQVDMGETFEFKSTDLLPHVYMLEGDGYLDTFPIYESQPEFYAGAGRYSIDYYVPVDTIPVNAIQEFEFTMLPPQVETEIYNFTENQYEIVDNGLLLNNPTDYINEMGMLKIAITKAETPDRVTLPQITFKGVVEND</sequence>
<keyword evidence="1" id="KW-1133">Transmembrane helix</keyword>
<feature type="transmembrane region" description="Helical" evidence="1">
    <location>
        <begin position="397"/>
        <end position="417"/>
    </location>
</feature>
<name>A0A162CM60_9BACI</name>
<comment type="caution">
    <text evidence="3">The sequence shown here is derived from an EMBL/GenBank/DDBJ whole genome shotgun (WGS) entry which is preliminary data.</text>
</comment>
<dbReference type="InterPro" id="IPR055831">
    <property type="entry name" value="DUF7408"/>
</dbReference>
<dbReference type="Pfam" id="PF24157">
    <property type="entry name" value="DUF7408"/>
    <property type="match status" value="1"/>
</dbReference>
<dbReference type="RefSeq" id="WP_061950312.1">
    <property type="nucleotide sequence ID" value="NZ_LTAO01000040.1"/>
</dbReference>
<protein>
    <recommendedName>
        <fullName evidence="2">DUF7408 domain-containing protein</fullName>
    </recommendedName>
</protein>
<evidence type="ECO:0000256" key="1">
    <source>
        <dbReference type="SAM" id="Phobius"/>
    </source>
</evidence>
<feature type="domain" description="DUF7408" evidence="2">
    <location>
        <begin position="192"/>
        <end position="331"/>
    </location>
</feature>
<evidence type="ECO:0000259" key="2">
    <source>
        <dbReference type="Pfam" id="PF24157"/>
    </source>
</evidence>
<dbReference type="Gene3D" id="3.40.50.880">
    <property type="match status" value="1"/>
</dbReference>
<reference evidence="3" key="1">
    <citation type="submission" date="2016-02" db="EMBL/GenBank/DDBJ databases">
        <title>Genome sequence of Bacillus trypoxylicola KCTC 13244(T).</title>
        <authorList>
            <person name="Jeong H."/>
            <person name="Park S.-H."/>
            <person name="Choi S.-K."/>
        </authorList>
    </citation>
    <scope>NUCLEOTIDE SEQUENCE [LARGE SCALE GENOMIC DNA]</scope>
    <source>
        <strain evidence="3">KCTC 13244</strain>
    </source>
</reference>
<dbReference type="Proteomes" id="UP000075806">
    <property type="component" value="Unassembled WGS sequence"/>
</dbReference>
<dbReference type="SUPFAM" id="SSF52317">
    <property type="entry name" value="Class I glutamine amidotransferase-like"/>
    <property type="match status" value="1"/>
</dbReference>
<dbReference type="AlphaFoldDB" id="A0A162CM60"/>
<keyword evidence="4" id="KW-1185">Reference proteome</keyword>
<gene>
    <name evidence="3" type="ORF">AZF04_13705</name>
</gene>
<dbReference type="EMBL" id="LTAO01000040">
    <property type="protein sequence ID" value="KYG25541.1"/>
    <property type="molecule type" value="Genomic_DNA"/>
</dbReference>
<dbReference type="OrthoDB" id="137965at2"/>
<evidence type="ECO:0000313" key="3">
    <source>
        <dbReference type="EMBL" id="KYG25541.1"/>
    </source>
</evidence>